<dbReference type="Gene3D" id="3.40.50.360">
    <property type="match status" value="1"/>
</dbReference>
<evidence type="ECO:0000313" key="5">
    <source>
        <dbReference type="Proteomes" id="UP001498398"/>
    </source>
</evidence>
<gene>
    <name evidence="4" type="primary">PST2_3</name>
    <name evidence="4" type="ORF">VKT23_017808</name>
</gene>
<evidence type="ECO:0000256" key="2">
    <source>
        <dbReference type="SAM" id="MobiDB-lite"/>
    </source>
</evidence>
<comment type="similarity">
    <text evidence="1">Belongs to the WrbA family.</text>
</comment>
<feature type="domain" description="Flavodoxin-like" evidence="3">
    <location>
        <begin position="80"/>
        <end position="268"/>
    </location>
</feature>
<evidence type="ECO:0000256" key="1">
    <source>
        <dbReference type="ARBA" id="ARBA00006961"/>
    </source>
</evidence>
<feature type="region of interest" description="Disordered" evidence="2">
    <location>
        <begin position="1"/>
        <end position="72"/>
    </location>
</feature>
<organism evidence="4 5">
    <name type="scientific">Marasmiellus scandens</name>
    <dbReference type="NCBI Taxonomy" id="2682957"/>
    <lineage>
        <taxon>Eukaryota</taxon>
        <taxon>Fungi</taxon>
        <taxon>Dikarya</taxon>
        <taxon>Basidiomycota</taxon>
        <taxon>Agaricomycotina</taxon>
        <taxon>Agaricomycetes</taxon>
        <taxon>Agaricomycetidae</taxon>
        <taxon>Agaricales</taxon>
        <taxon>Marasmiineae</taxon>
        <taxon>Omphalotaceae</taxon>
        <taxon>Marasmiellus</taxon>
    </lineage>
</organism>
<accession>A0ABR1IR61</accession>
<feature type="compositionally biased region" description="Polar residues" evidence="2">
    <location>
        <begin position="44"/>
        <end position="53"/>
    </location>
</feature>
<dbReference type="InterPro" id="IPR029039">
    <property type="entry name" value="Flavoprotein-like_sf"/>
</dbReference>
<sequence>MCFTKKQNKNFSDDNEAAKSKPKEENGSKATPKEEKPKEEKPQEGNTTSNSTEPAAAQVSTSEPAAATTTTTSSTVSPKIAIVIYTMYGHIAKMAESVKSGIEAAGGTATIFQIPETLPAEVLTAMHAPAKPDYPIITADKLPEYNAFLFGIPTRYGNFPGQWKAFWDTTGALWASGGLAGKYASVFVSTGTPGGGQEATVLNAMSTLTHHGILYVPLGYSTTFGQLTNLDEVHGGSPWGAGTFAAGDGSRQPSALELEIATLQGKQFYGVVSKVSF</sequence>
<dbReference type="EMBL" id="JBANRG010000076">
    <property type="protein sequence ID" value="KAK7438881.1"/>
    <property type="molecule type" value="Genomic_DNA"/>
</dbReference>
<dbReference type="InterPro" id="IPR010089">
    <property type="entry name" value="Flavoprotein_WrbA-like"/>
</dbReference>
<reference evidence="4 5" key="1">
    <citation type="submission" date="2024-01" db="EMBL/GenBank/DDBJ databases">
        <title>A draft genome for the cacao thread blight pathogen Marasmiellus scandens.</title>
        <authorList>
            <person name="Baruah I.K."/>
            <person name="Leung J."/>
            <person name="Bukari Y."/>
            <person name="Amoako-Attah I."/>
            <person name="Meinhardt L.W."/>
            <person name="Bailey B.A."/>
            <person name="Cohen S.P."/>
        </authorList>
    </citation>
    <scope>NUCLEOTIDE SEQUENCE [LARGE SCALE GENOMIC DNA]</scope>
    <source>
        <strain evidence="4 5">GH-19</strain>
    </source>
</reference>
<dbReference type="Pfam" id="PF03358">
    <property type="entry name" value="FMN_red"/>
    <property type="match status" value="1"/>
</dbReference>
<dbReference type="Proteomes" id="UP001498398">
    <property type="component" value="Unassembled WGS sequence"/>
</dbReference>
<dbReference type="EC" id="1.6.5.2" evidence="4"/>
<feature type="compositionally biased region" description="Low complexity" evidence="2">
    <location>
        <begin position="59"/>
        <end position="72"/>
    </location>
</feature>
<proteinExistence type="inferred from homology"/>
<dbReference type="InterPro" id="IPR008254">
    <property type="entry name" value="Flavodoxin/NO_synth"/>
</dbReference>
<keyword evidence="5" id="KW-1185">Reference proteome</keyword>
<dbReference type="NCBIfam" id="NF002999">
    <property type="entry name" value="PRK03767.1"/>
    <property type="match status" value="1"/>
</dbReference>
<evidence type="ECO:0000313" key="4">
    <source>
        <dbReference type="EMBL" id="KAK7438881.1"/>
    </source>
</evidence>
<dbReference type="SUPFAM" id="SSF52218">
    <property type="entry name" value="Flavoproteins"/>
    <property type="match status" value="1"/>
</dbReference>
<dbReference type="GO" id="GO:0003955">
    <property type="term" value="F:NAD(P)H dehydrogenase (quinone) activity"/>
    <property type="evidence" value="ECO:0007669"/>
    <property type="project" value="UniProtKB-EC"/>
</dbReference>
<protein>
    <submittedName>
        <fullName evidence="4">Flavodoxin-like fold protein</fullName>
        <ecNumber evidence="4">1.6.5.2</ecNumber>
    </submittedName>
</protein>
<evidence type="ECO:0000259" key="3">
    <source>
        <dbReference type="PROSITE" id="PS50902"/>
    </source>
</evidence>
<dbReference type="PANTHER" id="PTHR30546:SF23">
    <property type="entry name" value="FLAVOPROTEIN-LIKE PROTEIN YCP4-RELATED"/>
    <property type="match status" value="1"/>
</dbReference>
<dbReference type="NCBIfam" id="TIGR01755">
    <property type="entry name" value="flav_wrbA"/>
    <property type="match status" value="1"/>
</dbReference>
<dbReference type="PANTHER" id="PTHR30546">
    <property type="entry name" value="FLAVODOXIN-RELATED PROTEIN WRBA-RELATED"/>
    <property type="match status" value="1"/>
</dbReference>
<dbReference type="PROSITE" id="PS50902">
    <property type="entry name" value="FLAVODOXIN_LIKE"/>
    <property type="match status" value="1"/>
</dbReference>
<dbReference type="InterPro" id="IPR005025">
    <property type="entry name" value="FMN_Rdtase-like_dom"/>
</dbReference>
<keyword evidence="4" id="KW-0560">Oxidoreductase</keyword>
<feature type="compositionally biased region" description="Basic and acidic residues" evidence="2">
    <location>
        <begin position="16"/>
        <end position="43"/>
    </location>
</feature>
<name>A0ABR1IR61_9AGAR</name>
<comment type="caution">
    <text evidence="4">The sequence shown here is derived from an EMBL/GenBank/DDBJ whole genome shotgun (WGS) entry which is preliminary data.</text>
</comment>